<accession>A0A545UGI4</accession>
<evidence type="ECO:0000256" key="4">
    <source>
        <dbReference type="ARBA" id="ARBA00022840"/>
    </source>
</evidence>
<dbReference type="Gene3D" id="3.30.230.10">
    <property type="match status" value="1"/>
</dbReference>
<gene>
    <name evidence="6" type="ORF">FLL46_08675</name>
</gene>
<keyword evidence="1" id="KW-0808">Transferase</keyword>
<proteinExistence type="predicted"/>
<feature type="domain" description="GHMP kinase N-terminal" evidence="5">
    <location>
        <begin position="116"/>
        <end position="172"/>
    </location>
</feature>
<dbReference type="Pfam" id="PF00288">
    <property type="entry name" value="GHMP_kinases_N"/>
    <property type="match status" value="1"/>
</dbReference>
<dbReference type="EMBL" id="VIKS01000004">
    <property type="protein sequence ID" value="TQV88581.1"/>
    <property type="molecule type" value="Genomic_DNA"/>
</dbReference>
<evidence type="ECO:0000259" key="5">
    <source>
        <dbReference type="Pfam" id="PF00288"/>
    </source>
</evidence>
<dbReference type="GO" id="GO:0005524">
    <property type="term" value="F:ATP binding"/>
    <property type="evidence" value="ECO:0007669"/>
    <property type="project" value="UniProtKB-KW"/>
</dbReference>
<evidence type="ECO:0000256" key="2">
    <source>
        <dbReference type="ARBA" id="ARBA00022741"/>
    </source>
</evidence>
<dbReference type="AlphaFoldDB" id="A0A545UGI4"/>
<name>A0A545UGI4_9GAMM</name>
<reference evidence="6 7" key="1">
    <citation type="submission" date="2019-07" db="EMBL/GenBank/DDBJ databases">
        <title>Draft genome for Aliikangiella sp. M105.</title>
        <authorList>
            <person name="Wang G."/>
        </authorList>
    </citation>
    <scope>NUCLEOTIDE SEQUENCE [LARGE SCALE GENOMIC DNA]</scope>
    <source>
        <strain evidence="6 7">M105</strain>
    </source>
</reference>
<evidence type="ECO:0000256" key="1">
    <source>
        <dbReference type="ARBA" id="ARBA00022679"/>
    </source>
</evidence>
<dbReference type="InterPro" id="IPR006204">
    <property type="entry name" value="GHMP_kinase_N_dom"/>
</dbReference>
<keyword evidence="3" id="KW-0418">Kinase</keyword>
<sequence>MTVNIVEQVALKIKRQGKKRAEYSDKRTCSRDIFLSGKQYVGVCRGALGELFQGPALHVENEIAIISSLIPKYSWAYFSPSSTSEENTQKYYESLRQNHLHRKSIIALDHYCNLHNVALPDGHWEFSSQLQVARGMASSTADIVAILRCAAKYFNRTLTIHEILIILSKIERSDSVFLNELALFCSSRHEIIQQFNHIPPLYALYIHEDETVCTDNTKSILNNFYEKNRHSYKDLYRDVVRSFNSKDIKTICQLSSQSAELSQGIFPKQYFSSLVNEMKSFNADGIIVAHTGSVIGYLFCERPGIQLLEEVSMFFKSLQGNCQFTEING</sequence>
<dbReference type="SUPFAM" id="SSF54211">
    <property type="entry name" value="Ribosomal protein S5 domain 2-like"/>
    <property type="match status" value="1"/>
</dbReference>
<dbReference type="InterPro" id="IPR014721">
    <property type="entry name" value="Ribsml_uS5_D2-typ_fold_subgr"/>
</dbReference>
<dbReference type="Proteomes" id="UP000315439">
    <property type="component" value="Unassembled WGS sequence"/>
</dbReference>
<organism evidence="6 7">
    <name type="scientific">Aliikangiella coralliicola</name>
    <dbReference type="NCBI Taxonomy" id="2592383"/>
    <lineage>
        <taxon>Bacteria</taxon>
        <taxon>Pseudomonadati</taxon>
        <taxon>Pseudomonadota</taxon>
        <taxon>Gammaproteobacteria</taxon>
        <taxon>Oceanospirillales</taxon>
        <taxon>Pleioneaceae</taxon>
        <taxon>Aliikangiella</taxon>
    </lineage>
</organism>
<dbReference type="GO" id="GO:0050515">
    <property type="term" value="F:4-(cytidine 5'-diphospho)-2-C-methyl-D-erythritol kinase activity"/>
    <property type="evidence" value="ECO:0007669"/>
    <property type="project" value="TreeGrafter"/>
</dbReference>
<dbReference type="PANTHER" id="PTHR43527">
    <property type="entry name" value="4-DIPHOSPHOCYTIDYL-2-C-METHYL-D-ERYTHRITOL KINASE, CHLOROPLASTIC"/>
    <property type="match status" value="1"/>
</dbReference>
<evidence type="ECO:0000313" key="6">
    <source>
        <dbReference type="EMBL" id="TQV88581.1"/>
    </source>
</evidence>
<protein>
    <recommendedName>
        <fullName evidence="5">GHMP kinase N-terminal domain-containing protein</fullName>
    </recommendedName>
</protein>
<dbReference type="PANTHER" id="PTHR43527:SF1">
    <property type="entry name" value="L-THREONINE KINASE"/>
    <property type="match status" value="1"/>
</dbReference>
<keyword evidence="4" id="KW-0067">ATP-binding</keyword>
<keyword evidence="2" id="KW-0547">Nucleotide-binding</keyword>
<dbReference type="OrthoDB" id="4548147at2"/>
<dbReference type="InterPro" id="IPR020568">
    <property type="entry name" value="Ribosomal_Su5_D2-typ_SF"/>
</dbReference>
<evidence type="ECO:0000313" key="7">
    <source>
        <dbReference type="Proteomes" id="UP000315439"/>
    </source>
</evidence>
<comment type="caution">
    <text evidence="6">The sequence shown here is derived from an EMBL/GenBank/DDBJ whole genome shotgun (WGS) entry which is preliminary data.</text>
</comment>
<evidence type="ECO:0000256" key="3">
    <source>
        <dbReference type="ARBA" id="ARBA00022777"/>
    </source>
</evidence>
<keyword evidence="7" id="KW-1185">Reference proteome</keyword>